<dbReference type="STRING" id="203119.Cthe_0383"/>
<evidence type="ECO:0000256" key="5">
    <source>
        <dbReference type="ARBA" id="ARBA00023136"/>
    </source>
</evidence>
<protein>
    <recommendedName>
        <fullName evidence="7">ABC3 transporter permease C-terminal domain-containing protein</fullName>
    </recommendedName>
</protein>
<evidence type="ECO:0000256" key="4">
    <source>
        <dbReference type="ARBA" id="ARBA00022989"/>
    </source>
</evidence>
<dbReference type="InterPro" id="IPR003838">
    <property type="entry name" value="ABC3_permease_C"/>
</dbReference>
<keyword evidence="5 6" id="KW-0472">Membrane</keyword>
<evidence type="ECO:0000259" key="7">
    <source>
        <dbReference type="Pfam" id="PF02687"/>
    </source>
</evidence>
<evidence type="ECO:0000256" key="6">
    <source>
        <dbReference type="SAM" id="Phobius"/>
    </source>
</evidence>
<keyword evidence="4 6" id="KW-1133">Transmembrane helix</keyword>
<comment type="subcellular location">
    <subcellularLocation>
        <location evidence="1">Cell membrane</location>
        <topology evidence="1">Multi-pass membrane protein</topology>
    </subcellularLocation>
</comment>
<dbReference type="GO" id="GO:0005886">
    <property type="term" value="C:plasma membrane"/>
    <property type="evidence" value="ECO:0007669"/>
    <property type="project" value="UniProtKB-SubCell"/>
</dbReference>
<dbReference type="EMBL" id="CP000568">
    <property type="protein sequence ID" value="ABN51621.1"/>
    <property type="molecule type" value="Genomic_DNA"/>
</dbReference>
<evidence type="ECO:0000256" key="2">
    <source>
        <dbReference type="ARBA" id="ARBA00022475"/>
    </source>
</evidence>
<feature type="transmembrane region" description="Helical" evidence="6">
    <location>
        <begin position="72"/>
        <end position="92"/>
    </location>
</feature>
<gene>
    <name evidence="8" type="ordered locus">Cthe_0383</name>
</gene>
<dbReference type="Pfam" id="PF02687">
    <property type="entry name" value="FtsX"/>
    <property type="match status" value="1"/>
</dbReference>
<evidence type="ECO:0000256" key="3">
    <source>
        <dbReference type="ARBA" id="ARBA00022692"/>
    </source>
</evidence>
<dbReference type="KEGG" id="cth:Cthe_0383"/>
<feature type="transmembrane region" description="Helical" evidence="6">
    <location>
        <begin position="113"/>
        <end position="136"/>
    </location>
</feature>
<keyword evidence="3 6" id="KW-0812">Transmembrane</keyword>
<dbReference type="HOGENOM" id="CLU_1376120_0_0_9"/>
<feature type="transmembrane region" description="Helical" evidence="6">
    <location>
        <begin position="156"/>
        <end position="183"/>
    </location>
</feature>
<keyword evidence="2" id="KW-1003">Cell membrane</keyword>
<organism evidence="8 9">
    <name type="scientific">Acetivibrio thermocellus (strain ATCC 27405 / DSM 1237 / JCM 9322 / NBRC 103400 / NCIMB 10682 / NRRL B-4536 / VPI 7372)</name>
    <name type="common">Clostridium thermocellum</name>
    <dbReference type="NCBI Taxonomy" id="203119"/>
    <lineage>
        <taxon>Bacteria</taxon>
        <taxon>Bacillati</taxon>
        <taxon>Bacillota</taxon>
        <taxon>Clostridia</taxon>
        <taxon>Eubacteriales</taxon>
        <taxon>Oscillospiraceae</taxon>
        <taxon>Acetivibrio</taxon>
    </lineage>
</organism>
<reference evidence="8 9" key="2">
    <citation type="journal article" date="2013" name="Biotechnol. Biofuels">
        <title>Global transcriptome analysis of Clostridium thermocellum ATCC 27405 during growth on dilute acid pretreated Populus and switchgrass.</title>
        <authorList>
            <person name="Wilson C.M."/>
            <person name="Rodriguez M.Jr."/>
            <person name="Johnson C.M."/>
            <person name="Martin S.L."/>
            <person name="Chu T.M."/>
            <person name="Wolfinger R.D."/>
            <person name="Hauser L.J."/>
            <person name="Land M.L."/>
            <person name="Klingeman D.M."/>
            <person name="Syed M.H."/>
            <person name="Ragauskas A.J."/>
            <person name="Tschaplinski T.J."/>
            <person name="Mielenz J.R."/>
            <person name="Brown S.D."/>
        </authorList>
    </citation>
    <scope>NUCLEOTIDE SEQUENCE [LARGE SCALE GENOMIC DNA]</scope>
    <source>
        <strain evidence="9">ATCC 27405 / DSM 1237 / JCM 9322 / NBRC 103400 / NCIMB 10682 / NRRL B-4536 / VPI 7372</strain>
    </source>
</reference>
<evidence type="ECO:0000313" key="9">
    <source>
        <dbReference type="Proteomes" id="UP000002145"/>
    </source>
</evidence>
<evidence type="ECO:0000313" key="8">
    <source>
        <dbReference type="EMBL" id="ABN51621.1"/>
    </source>
</evidence>
<reference evidence="9" key="1">
    <citation type="submission" date="2007-02" db="EMBL/GenBank/DDBJ databases">
        <title>Complete sequence of Clostridium thermocellum ATCC 27405.</title>
        <authorList>
            <consortium name="US DOE Joint Genome Institute"/>
            <person name="Copeland A."/>
            <person name="Lucas S."/>
            <person name="Lapidus A."/>
            <person name="Barry K."/>
            <person name="Detter J.C."/>
            <person name="Glavina del Rio T."/>
            <person name="Hammon N."/>
            <person name="Israni S."/>
            <person name="Dalin E."/>
            <person name="Tice H."/>
            <person name="Pitluck S."/>
            <person name="Chertkov O."/>
            <person name="Brettin T."/>
            <person name="Bruce D."/>
            <person name="Han C."/>
            <person name="Tapia R."/>
            <person name="Gilna P."/>
            <person name="Schmutz J."/>
            <person name="Larimer F."/>
            <person name="Land M."/>
            <person name="Hauser L."/>
            <person name="Kyrpides N."/>
            <person name="Mikhailova N."/>
            <person name="Wu J.H.D."/>
            <person name="Newcomb M."/>
            <person name="Richardson P."/>
        </authorList>
    </citation>
    <scope>NUCLEOTIDE SEQUENCE [LARGE SCALE GENOMIC DNA]</scope>
    <source>
        <strain evidence="9">ATCC 27405 / DSM 1237 / JCM 9322 / NBRC 103400 / NCIMB 10682 / NRRL B-4536 / VPI 7372</strain>
    </source>
</reference>
<sequence length="198" mass="22510">MARELYENNIFVLTLNSKMLYVVGGNLSNVDAVRRKISDLAKEYKMSIRQMTVKEYNDAKNSEYMEGESARIFTSLIMIILSVFGIMSISAAKLLSKRREIGIRLSFGTSKRGIIFIFSGELFILFVISLLITLLIHNISIINKSEMKKYFYNFSYGLNIQSVGVLLGIIVLIFIFSCIVPIITIKKFSLRDLIGGYE</sequence>
<dbReference type="eggNOG" id="ENOG5031PGA">
    <property type="taxonomic scope" value="Bacteria"/>
</dbReference>
<accession>A3DCE2</accession>
<proteinExistence type="predicted"/>
<feature type="domain" description="ABC3 transporter permease C-terminal" evidence="7">
    <location>
        <begin position="73"/>
        <end position="189"/>
    </location>
</feature>
<name>A3DCE2_ACET2</name>
<dbReference type="AlphaFoldDB" id="A3DCE2"/>
<evidence type="ECO:0000256" key="1">
    <source>
        <dbReference type="ARBA" id="ARBA00004651"/>
    </source>
</evidence>
<dbReference type="Proteomes" id="UP000002145">
    <property type="component" value="Chromosome"/>
</dbReference>
<keyword evidence="9" id="KW-1185">Reference proteome</keyword>